<dbReference type="AlphaFoldDB" id="A0A8X6MQM4"/>
<comment type="caution">
    <text evidence="1">The sequence shown here is derived from an EMBL/GenBank/DDBJ whole genome shotgun (WGS) entry which is preliminary data.</text>
</comment>
<keyword evidence="2" id="KW-1185">Reference proteome</keyword>
<organism evidence="1 2">
    <name type="scientific">Nephila pilipes</name>
    <name type="common">Giant wood spider</name>
    <name type="synonym">Nephila maculata</name>
    <dbReference type="NCBI Taxonomy" id="299642"/>
    <lineage>
        <taxon>Eukaryota</taxon>
        <taxon>Metazoa</taxon>
        <taxon>Ecdysozoa</taxon>
        <taxon>Arthropoda</taxon>
        <taxon>Chelicerata</taxon>
        <taxon>Arachnida</taxon>
        <taxon>Araneae</taxon>
        <taxon>Araneomorphae</taxon>
        <taxon>Entelegynae</taxon>
        <taxon>Araneoidea</taxon>
        <taxon>Nephilidae</taxon>
        <taxon>Nephila</taxon>
    </lineage>
</organism>
<gene>
    <name evidence="1" type="ORF">NPIL_453271</name>
</gene>
<evidence type="ECO:0000313" key="2">
    <source>
        <dbReference type="Proteomes" id="UP000887013"/>
    </source>
</evidence>
<dbReference type="EMBL" id="BMAW01049787">
    <property type="protein sequence ID" value="GFS72475.1"/>
    <property type="molecule type" value="Genomic_DNA"/>
</dbReference>
<sequence>MLADNWKLANCRNRSVVLSSRCDGKTTAGRADVNVANTCADKASRKADLCQRLHQWVNKPSLMFWRAVVVIGKLRR</sequence>
<evidence type="ECO:0000313" key="1">
    <source>
        <dbReference type="EMBL" id="GFS72475.1"/>
    </source>
</evidence>
<accession>A0A8X6MQM4</accession>
<dbReference type="Proteomes" id="UP000887013">
    <property type="component" value="Unassembled WGS sequence"/>
</dbReference>
<protein>
    <submittedName>
        <fullName evidence="1">Uncharacterized protein</fullName>
    </submittedName>
</protein>
<name>A0A8X6MQM4_NEPPI</name>
<proteinExistence type="predicted"/>
<reference evidence="1" key="1">
    <citation type="submission" date="2020-08" db="EMBL/GenBank/DDBJ databases">
        <title>Multicomponent nature underlies the extraordinary mechanical properties of spider dragline silk.</title>
        <authorList>
            <person name="Kono N."/>
            <person name="Nakamura H."/>
            <person name="Mori M."/>
            <person name="Yoshida Y."/>
            <person name="Ohtoshi R."/>
            <person name="Malay A.D."/>
            <person name="Moran D.A.P."/>
            <person name="Tomita M."/>
            <person name="Numata K."/>
            <person name="Arakawa K."/>
        </authorList>
    </citation>
    <scope>NUCLEOTIDE SEQUENCE</scope>
</reference>